<dbReference type="InterPro" id="IPR003593">
    <property type="entry name" value="AAA+_ATPase"/>
</dbReference>
<feature type="domain" description="ABC transporter" evidence="8">
    <location>
        <begin position="21"/>
        <end position="281"/>
    </location>
</feature>
<dbReference type="InterPro" id="IPR005892">
    <property type="entry name" value="Gly-betaine_transp_ATP-bd"/>
</dbReference>
<dbReference type="EC" id="7.6.2.9" evidence="7"/>
<evidence type="ECO:0000256" key="7">
    <source>
        <dbReference type="RuleBase" id="RU369116"/>
    </source>
</evidence>
<dbReference type="OrthoDB" id="9802264at2"/>
<evidence type="ECO:0000313" key="9">
    <source>
        <dbReference type="EMBL" id="SIS56654.1"/>
    </source>
</evidence>
<dbReference type="Pfam" id="PF00005">
    <property type="entry name" value="ABC_tran"/>
    <property type="match status" value="1"/>
</dbReference>
<evidence type="ECO:0000256" key="4">
    <source>
        <dbReference type="ARBA" id="ARBA00022840"/>
    </source>
</evidence>
<dbReference type="Gene3D" id="3.40.50.300">
    <property type="entry name" value="P-loop containing nucleotide triphosphate hydrolases"/>
    <property type="match status" value="1"/>
</dbReference>
<dbReference type="InterPro" id="IPR051921">
    <property type="entry name" value="ABC_osmolyte_uptake_ATP-bind"/>
</dbReference>
<keyword evidence="2 7" id="KW-0813">Transport</keyword>
<evidence type="ECO:0000259" key="8">
    <source>
        <dbReference type="PROSITE" id="PS50893"/>
    </source>
</evidence>
<dbReference type="GO" id="GO:0006865">
    <property type="term" value="P:amino acid transport"/>
    <property type="evidence" value="ECO:0007669"/>
    <property type="project" value="UniProtKB-UniRule"/>
</dbReference>
<evidence type="ECO:0000256" key="6">
    <source>
        <dbReference type="ARBA" id="ARBA00061968"/>
    </source>
</evidence>
<dbReference type="PROSITE" id="PS50893">
    <property type="entry name" value="ABC_TRANSPORTER_2"/>
    <property type="match status" value="1"/>
</dbReference>
<dbReference type="GO" id="GO:0005524">
    <property type="term" value="F:ATP binding"/>
    <property type="evidence" value="ECO:0007669"/>
    <property type="project" value="UniProtKB-UniRule"/>
</dbReference>
<comment type="catalytic activity">
    <reaction evidence="5">
        <text>a quaternary ammonium(out) + ATP + H2O = a quaternary ammonium(in) + ADP + phosphate + H(+)</text>
        <dbReference type="Rhea" id="RHEA:11036"/>
        <dbReference type="ChEBI" id="CHEBI:15377"/>
        <dbReference type="ChEBI" id="CHEBI:15378"/>
        <dbReference type="ChEBI" id="CHEBI:30616"/>
        <dbReference type="ChEBI" id="CHEBI:35267"/>
        <dbReference type="ChEBI" id="CHEBI:43474"/>
        <dbReference type="ChEBI" id="CHEBI:456216"/>
        <dbReference type="EC" id="7.6.2.9"/>
    </reaction>
    <physiologicalReaction direction="left-to-right" evidence="5">
        <dbReference type="Rhea" id="RHEA:11037"/>
    </physiologicalReaction>
</comment>
<dbReference type="GO" id="GO:0006970">
    <property type="term" value="P:response to osmotic stress"/>
    <property type="evidence" value="ECO:0007669"/>
    <property type="project" value="UniProtKB-ARBA"/>
</dbReference>
<comment type="similarity">
    <text evidence="1 7">Belongs to the ABC transporter superfamily.</text>
</comment>
<evidence type="ECO:0000313" key="10">
    <source>
        <dbReference type="Proteomes" id="UP000186141"/>
    </source>
</evidence>
<dbReference type="GO" id="GO:0031460">
    <property type="term" value="P:glycine betaine transport"/>
    <property type="evidence" value="ECO:0007669"/>
    <property type="project" value="InterPro"/>
</dbReference>
<evidence type="ECO:0000256" key="2">
    <source>
        <dbReference type="ARBA" id="ARBA00022448"/>
    </source>
</evidence>
<name>A0A1N7K5D2_9RHOB</name>
<gene>
    <name evidence="9" type="ORF">SAMN05421774_101222</name>
</gene>
<dbReference type="PROSITE" id="PS00211">
    <property type="entry name" value="ABC_TRANSPORTER_1"/>
    <property type="match status" value="1"/>
</dbReference>
<dbReference type="NCBIfam" id="TIGR01186">
    <property type="entry name" value="proV"/>
    <property type="match status" value="1"/>
</dbReference>
<keyword evidence="7" id="KW-0472">Membrane</keyword>
<dbReference type="GO" id="GO:0015418">
    <property type="term" value="F:ABC-type quaternary ammonium compound transporting activity"/>
    <property type="evidence" value="ECO:0007669"/>
    <property type="project" value="UniProtKB-EC"/>
</dbReference>
<sequence>MSDRTQTDLPPADDDDTVPGIQIRNLYKIFGPDAAKHVEAARAGMTKTEMNRKYGHTLGLKDISTDLPAGKISVIMGLSGSGKSTLLRHVNGLIMPTAGEVLIDGQDVAAMSPDQLRTFRRHKTAMVFQKFALLPHRTVMENAVYGLDIQGIGRDDSAKRAQHWIERVGLKGYENRYPSQLSGGMQQRVGLARALTNDAPILLMDEAFSALDPLIRMDMQSVLLDLQKELGKTIVFITHDLDEALRLGDKIVILRAGEISQQGTGEEIVLNPQNDYVRAFVKEVNRGRVVRLRSILRRKADGLDWPQLHLPGNTTLEDAAKRLMDAPGDLVTVLSRQGQPRGVVGLEDIMRSMLASPKAA</sequence>
<keyword evidence="4 7" id="KW-0067">ATP-binding</keyword>
<dbReference type="GO" id="GO:0016887">
    <property type="term" value="F:ATP hydrolysis activity"/>
    <property type="evidence" value="ECO:0007669"/>
    <property type="project" value="UniProtKB-UniRule"/>
</dbReference>
<evidence type="ECO:0000256" key="3">
    <source>
        <dbReference type="ARBA" id="ARBA00022741"/>
    </source>
</evidence>
<reference evidence="9 10" key="1">
    <citation type="submission" date="2017-01" db="EMBL/GenBank/DDBJ databases">
        <authorList>
            <person name="Mah S.A."/>
            <person name="Swanson W.J."/>
            <person name="Moy G.W."/>
            <person name="Vacquier V.D."/>
        </authorList>
    </citation>
    <scope>NUCLEOTIDE SEQUENCE [LARGE SCALE GENOMIC DNA]</scope>
    <source>
        <strain evidence="9 10">DSM 26375</strain>
    </source>
</reference>
<keyword evidence="7" id="KW-0997">Cell inner membrane</keyword>
<dbReference type="SMART" id="SM00382">
    <property type="entry name" value="AAA"/>
    <property type="match status" value="1"/>
</dbReference>
<organism evidence="9 10">
    <name type="scientific">Gemmobacter megaterium</name>
    <dbReference type="NCBI Taxonomy" id="1086013"/>
    <lineage>
        <taxon>Bacteria</taxon>
        <taxon>Pseudomonadati</taxon>
        <taxon>Pseudomonadota</taxon>
        <taxon>Alphaproteobacteria</taxon>
        <taxon>Rhodobacterales</taxon>
        <taxon>Paracoccaceae</taxon>
        <taxon>Gemmobacter</taxon>
    </lineage>
</organism>
<dbReference type="EMBL" id="FTOT01000001">
    <property type="protein sequence ID" value="SIS56654.1"/>
    <property type="molecule type" value="Genomic_DNA"/>
</dbReference>
<dbReference type="STRING" id="1086013.SAMN05421774_101222"/>
<comment type="subcellular location">
    <subcellularLocation>
        <location evidence="7">Cell inner membrane</location>
        <topology evidence="7">Peripheral membrane protein</topology>
    </subcellularLocation>
</comment>
<protein>
    <recommendedName>
        <fullName evidence="7">Quaternary amine transport ATP-binding protein</fullName>
        <ecNumber evidence="7">7.6.2.9</ecNumber>
    </recommendedName>
</protein>
<comment type="subunit">
    <text evidence="6">The complex is probably composed of two ATP-binding proteins (TmoW), two transmembrane proteins (TmoV) and a solute-binding protein (TmoX).</text>
</comment>
<keyword evidence="7" id="KW-1003">Cell membrane</keyword>
<comment type="subunit">
    <text evidence="7">The complex is probably composed of two ATP-binding proteins, two transmembrane proteins and a solute-binding protein.</text>
</comment>
<accession>A0A1N7K5D2</accession>
<dbReference type="RefSeq" id="WP_076527864.1">
    <property type="nucleotide sequence ID" value="NZ_BMEH01000001.1"/>
</dbReference>
<dbReference type="InterPro" id="IPR017871">
    <property type="entry name" value="ABC_transporter-like_CS"/>
</dbReference>
<dbReference type="PANTHER" id="PTHR43869:SF1">
    <property type="entry name" value="GLYCINE BETAINE_PROLINE BETAINE TRANSPORT SYSTEM ATP-BINDING PROTEIN PROV"/>
    <property type="match status" value="1"/>
</dbReference>
<dbReference type="InterPro" id="IPR046342">
    <property type="entry name" value="CBS_dom_sf"/>
</dbReference>
<evidence type="ECO:0000256" key="5">
    <source>
        <dbReference type="ARBA" id="ARBA00051811"/>
    </source>
</evidence>
<dbReference type="InterPro" id="IPR027417">
    <property type="entry name" value="P-loop_NTPase"/>
</dbReference>
<keyword evidence="10" id="KW-1185">Reference proteome</keyword>
<dbReference type="PANTHER" id="PTHR43869">
    <property type="entry name" value="GLYCINE BETAINE/PROLINE BETAINE TRANSPORT SYSTEM ATP-BINDING PROTEIN PROV"/>
    <property type="match status" value="1"/>
</dbReference>
<keyword evidence="3 7" id="KW-0547">Nucleotide-binding</keyword>
<dbReference type="GO" id="GO:0005886">
    <property type="term" value="C:plasma membrane"/>
    <property type="evidence" value="ECO:0007669"/>
    <property type="project" value="UniProtKB-SubCell"/>
</dbReference>
<dbReference type="AlphaFoldDB" id="A0A1N7K5D2"/>
<dbReference type="InterPro" id="IPR003439">
    <property type="entry name" value="ABC_transporter-like_ATP-bd"/>
</dbReference>
<evidence type="ECO:0000256" key="1">
    <source>
        <dbReference type="ARBA" id="ARBA00005417"/>
    </source>
</evidence>
<dbReference type="SUPFAM" id="SSF52540">
    <property type="entry name" value="P-loop containing nucleoside triphosphate hydrolases"/>
    <property type="match status" value="1"/>
</dbReference>
<dbReference type="Proteomes" id="UP000186141">
    <property type="component" value="Unassembled WGS sequence"/>
</dbReference>
<dbReference type="FunFam" id="3.40.50.300:FF:000201">
    <property type="entry name" value="Glycine betaine/L-proline ABC transporter ATP-binding protein"/>
    <property type="match status" value="1"/>
</dbReference>
<dbReference type="SUPFAM" id="SSF54631">
    <property type="entry name" value="CBS-domain pair"/>
    <property type="match status" value="1"/>
</dbReference>
<proteinExistence type="inferred from homology"/>